<dbReference type="PANTHER" id="PTHR43479">
    <property type="entry name" value="ACREF/ENVCD OPERON REPRESSOR-RELATED"/>
    <property type="match status" value="1"/>
</dbReference>
<dbReference type="RefSeq" id="WP_354195899.1">
    <property type="nucleotide sequence ID" value="NZ_JBEPLW010000003.1"/>
</dbReference>
<evidence type="ECO:0000313" key="5">
    <source>
        <dbReference type="Proteomes" id="UP001549099"/>
    </source>
</evidence>
<dbReference type="SUPFAM" id="SSF46689">
    <property type="entry name" value="Homeodomain-like"/>
    <property type="match status" value="1"/>
</dbReference>
<evidence type="ECO:0000259" key="3">
    <source>
        <dbReference type="PROSITE" id="PS50977"/>
    </source>
</evidence>
<keyword evidence="1 2" id="KW-0238">DNA-binding</keyword>
<feature type="domain" description="HTH tetR-type" evidence="3">
    <location>
        <begin position="5"/>
        <end position="65"/>
    </location>
</feature>
<dbReference type="Proteomes" id="UP001549099">
    <property type="component" value="Unassembled WGS sequence"/>
</dbReference>
<gene>
    <name evidence="4" type="ORF">ABID49_000975</name>
</gene>
<dbReference type="PROSITE" id="PS50977">
    <property type="entry name" value="HTH_TETR_2"/>
    <property type="match status" value="1"/>
</dbReference>
<protein>
    <submittedName>
        <fullName evidence="4">AcrR family transcriptional regulator</fullName>
    </submittedName>
</protein>
<evidence type="ECO:0000256" key="2">
    <source>
        <dbReference type="PROSITE-ProRule" id="PRU00335"/>
    </source>
</evidence>
<dbReference type="InterPro" id="IPR050624">
    <property type="entry name" value="HTH-type_Tx_Regulator"/>
</dbReference>
<name>A0ABV2G9Y5_9BACL</name>
<dbReference type="InterPro" id="IPR009057">
    <property type="entry name" value="Homeodomain-like_sf"/>
</dbReference>
<sequence>MIVLNERKQHVLAAARRLFLENGFLHTSIQNILDEAGISKGTFYNYFSSKNECLIEIIRQSWEESAILRNEIAAGRPDGPEVMGEQILIRLRLNREQNLLPLFDAILSSGDEELREFMKKIHLSELAWSESRIVEVYGEWTRPFAADAAVLQFGMLSQFLRFSAILNIKEDFPVIISFILRRLEVLLRDMADHNEWLIPPGRFAAPGASPPPPPVSETAERLCRLAGSLNGEKRKTGEEYAEFLSGELRSGLPRLMIIRTIAGPFRKLFEGTPLESEARSIMRDVWQTVRQKTEQPKEDAAE</sequence>
<organism evidence="4 5">
    <name type="scientific">Bhargavaea ullalensis</name>
    <dbReference type="NCBI Taxonomy" id="1265685"/>
    <lineage>
        <taxon>Bacteria</taxon>
        <taxon>Bacillati</taxon>
        <taxon>Bacillota</taxon>
        <taxon>Bacilli</taxon>
        <taxon>Bacillales</taxon>
        <taxon>Caryophanaceae</taxon>
        <taxon>Bhargavaea</taxon>
    </lineage>
</organism>
<evidence type="ECO:0000256" key="1">
    <source>
        <dbReference type="ARBA" id="ARBA00023125"/>
    </source>
</evidence>
<proteinExistence type="predicted"/>
<dbReference type="PROSITE" id="PS01081">
    <property type="entry name" value="HTH_TETR_1"/>
    <property type="match status" value="1"/>
</dbReference>
<reference evidence="4 5" key="1">
    <citation type="submission" date="2024-06" db="EMBL/GenBank/DDBJ databases">
        <title>Genomic Encyclopedia of Type Strains, Phase IV (KMG-IV): sequencing the most valuable type-strain genomes for metagenomic binning, comparative biology and taxonomic classification.</title>
        <authorList>
            <person name="Goeker M."/>
        </authorList>
    </citation>
    <scope>NUCLEOTIDE SEQUENCE [LARGE SCALE GENOMIC DNA]</scope>
    <source>
        <strain evidence="4 5">DSM 26128</strain>
    </source>
</reference>
<feature type="DNA-binding region" description="H-T-H motif" evidence="2">
    <location>
        <begin position="28"/>
        <end position="47"/>
    </location>
</feature>
<dbReference type="PRINTS" id="PR00455">
    <property type="entry name" value="HTHTETR"/>
</dbReference>
<dbReference type="InterPro" id="IPR001647">
    <property type="entry name" value="HTH_TetR"/>
</dbReference>
<dbReference type="InterPro" id="IPR023772">
    <property type="entry name" value="DNA-bd_HTH_TetR-type_CS"/>
</dbReference>
<dbReference type="EMBL" id="JBEPLW010000003">
    <property type="protein sequence ID" value="MET3575091.1"/>
    <property type="molecule type" value="Genomic_DNA"/>
</dbReference>
<evidence type="ECO:0000313" key="4">
    <source>
        <dbReference type="EMBL" id="MET3575091.1"/>
    </source>
</evidence>
<keyword evidence="5" id="KW-1185">Reference proteome</keyword>
<dbReference type="Gene3D" id="1.10.357.10">
    <property type="entry name" value="Tetracycline Repressor, domain 2"/>
    <property type="match status" value="1"/>
</dbReference>
<dbReference type="PANTHER" id="PTHR43479:SF22">
    <property type="entry name" value="TRANSCRIPTIONAL REGULATOR, TETR FAMILY"/>
    <property type="match status" value="1"/>
</dbReference>
<dbReference type="Pfam" id="PF00440">
    <property type="entry name" value="TetR_N"/>
    <property type="match status" value="1"/>
</dbReference>
<accession>A0ABV2G9Y5</accession>
<comment type="caution">
    <text evidence="4">The sequence shown here is derived from an EMBL/GenBank/DDBJ whole genome shotgun (WGS) entry which is preliminary data.</text>
</comment>